<dbReference type="Pfam" id="PF12229">
    <property type="entry name" value="PG_binding_4"/>
    <property type="match status" value="1"/>
</dbReference>
<reference evidence="4 5" key="1">
    <citation type="submission" date="2024-04" db="EMBL/GenBank/DDBJ databases">
        <title>Polymorphospora sp. isolated from Baiyangdian Lake in Xiong'an New Area.</title>
        <authorList>
            <person name="Zhang X."/>
            <person name="Liu J."/>
        </authorList>
    </citation>
    <scope>NUCLEOTIDE SEQUENCE [LARGE SCALE GENOMIC DNA]</scope>
    <source>
        <strain evidence="4 5">2-325</strain>
    </source>
</reference>
<keyword evidence="2" id="KW-1133">Transmembrane helix</keyword>
<dbReference type="Proteomes" id="UP001582793">
    <property type="component" value="Unassembled WGS sequence"/>
</dbReference>
<dbReference type="PANTHER" id="PTHR35788:SF1">
    <property type="entry name" value="EXPORTED PROTEIN"/>
    <property type="match status" value="1"/>
</dbReference>
<evidence type="ECO:0000313" key="4">
    <source>
        <dbReference type="EMBL" id="MFB6396961.1"/>
    </source>
</evidence>
<keyword evidence="5" id="KW-1185">Reference proteome</keyword>
<evidence type="ECO:0000259" key="3">
    <source>
        <dbReference type="Pfam" id="PF12229"/>
    </source>
</evidence>
<comment type="caution">
    <text evidence="4">The sequence shown here is derived from an EMBL/GenBank/DDBJ whole genome shotgun (WGS) entry which is preliminary data.</text>
</comment>
<dbReference type="InterPro" id="IPR052913">
    <property type="entry name" value="Glycopeptide_resist_protein"/>
</dbReference>
<evidence type="ECO:0000313" key="5">
    <source>
        <dbReference type="Proteomes" id="UP001582793"/>
    </source>
</evidence>
<dbReference type="Pfam" id="PF04294">
    <property type="entry name" value="VanW"/>
    <property type="match status" value="1"/>
</dbReference>
<dbReference type="RefSeq" id="WP_375736214.1">
    <property type="nucleotide sequence ID" value="NZ_JBCGDC010000116.1"/>
</dbReference>
<dbReference type="InterPro" id="IPR022029">
    <property type="entry name" value="YoaR-like_PG-bd"/>
</dbReference>
<feature type="domain" description="YoaR-like putative peptidoglycan binding" evidence="3">
    <location>
        <begin position="235"/>
        <end position="333"/>
    </location>
</feature>
<proteinExistence type="predicted"/>
<sequence length="577" mass="61204">MQPDDVRRTDVSTSPPDVKRPTRRRALVAAAVAAAVLLPAGAAVGYAYTGEVPRGVTVLGVDLGGLDRAAAGEALRAELARRSADLAAPVTVRVEDRTARVDPSAVGLAVDVDATVAAAADARPGVFARLFGSPTVDPVVAVDQGRLDAALRAAVGDVGQPVVAPAITYDGTTPRPVYPESGRVLDPATAAGALRAGWPDAREVTVPLLDVHPATTTADVDRLLAELARPAVSGPVTVTTDRGDLPVPPAAIAKSLVFAADDSGRIEPRVDEKALRSALGTGLREVEVAPKDATVVLDGGKPKVVPGTDGQRLDTAALGRDLLAVLPRTADRRVAGTLTAARPAMTDEQAAALGIRERVSTFTTNFTGGLSAPRSNNIVTIARDVDGTIVQPGETFSLNGHTGERSYAQGYKDAPVIMDGKLVPGVGGGTSQFTTTLFNATYYAGLEDVEHKPHSYWFSRYPPVIESTIFYPNLDFKFRNDTPYGVLIDTSWTSDSITVSIWSTKIYDSVKTEWGPRRNITKPRVVHLEPGPSCIATNGIDGFTQDAWRIFRKDGKELKREKFSWRYDAEPRFVCGG</sequence>
<evidence type="ECO:0000256" key="2">
    <source>
        <dbReference type="SAM" id="Phobius"/>
    </source>
</evidence>
<dbReference type="InterPro" id="IPR007391">
    <property type="entry name" value="Vancomycin_resist_VanW"/>
</dbReference>
<keyword evidence="2" id="KW-0472">Membrane</keyword>
<gene>
    <name evidence="4" type="ORF">AAFH96_28235</name>
</gene>
<feature type="region of interest" description="Disordered" evidence="1">
    <location>
        <begin position="1"/>
        <end position="22"/>
    </location>
</feature>
<keyword evidence="2" id="KW-0812">Transmembrane</keyword>
<feature type="transmembrane region" description="Helical" evidence="2">
    <location>
        <begin position="26"/>
        <end position="48"/>
    </location>
</feature>
<name>A0ABV5D123_9ACTN</name>
<evidence type="ECO:0000256" key="1">
    <source>
        <dbReference type="SAM" id="MobiDB-lite"/>
    </source>
</evidence>
<dbReference type="PANTHER" id="PTHR35788">
    <property type="entry name" value="EXPORTED PROTEIN-RELATED"/>
    <property type="match status" value="1"/>
</dbReference>
<organism evidence="4 5">
    <name type="scientific">Polymorphospora lycopeni</name>
    <dbReference type="NCBI Taxonomy" id="3140240"/>
    <lineage>
        <taxon>Bacteria</taxon>
        <taxon>Bacillati</taxon>
        <taxon>Actinomycetota</taxon>
        <taxon>Actinomycetes</taxon>
        <taxon>Micromonosporales</taxon>
        <taxon>Micromonosporaceae</taxon>
        <taxon>Polymorphospora</taxon>
    </lineage>
</organism>
<dbReference type="EMBL" id="JBCGDC010000116">
    <property type="protein sequence ID" value="MFB6396961.1"/>
    <property type="molecule type" value="Genomic_DNA"/>
</dbReference>
<feature type="compositionally biased region" description="Basic and acidic residues" evidence="1">
    <location>
        <begin position="1"/>
        <end position="10"/>
    </location>
</feature>
<protein>
    <submittedName>
        <fullName evidence="4">VanW family protein</fullName>
    </submittedName>
</protein>
<accession>A0ABV5D123</accession>